<sequence>MGSLGLSLPTFLYAISWGNQGCVSDSQVRAVRTALMNSKLLPRILQHWWKPPRSAASHKSRSKAARNVMEEFAERCLRDALERELAAVSEILRSSDDMSEEFFTGTVFDVLIEEVQHLAPDKSKEFRMLMIIAMLCYTRSHHSSRLQQIFAIYLNFRGLSAKAFDTLHALAFTMSHKWTADHVAKISQAAMKEVTDLMQLFPWLISYNNINIPFRVLSQRLDNKDEFGCGTAATVYIKRRAARLTAEINQDLQECRARGMKNPISLLEIFDLGQDSYPRIQKQATHHVLRFLLNAPEFQLRTYPYRDDPLLQAPPAVRALPHGPEHITLQYLLGSVNIAEASYADNKRLVNEWCHQANIRTMEEKKKIATEKVVAWVGDQLTVDRLQGLYKYHSQDDSSFDRLDWMVLIFGWFHLQMAFANSLHSQYLGTTSGRGLMQAFTLLKREGLSSLSVKGPFHLNLEEALYHLVVAGVSDLTELRTRNPLELKRLAKKLVREHASSEAMELNDYEVKKQTIMWNRDVLEYIHGDVGIMEDMLPHLLYRFMGGRNSKYAIEEWPSPVCDFIRENCWLVNFKGKQSSFLPIDMAQEHNIKDIKVTYKSEGPNIKWDYLKKLHPAIRVIRELSKHLEQEFKTLTCGKHHGTPKKDANPGRKHKGSAKDKAANYTTKGFVKLQDGHAMDQWNYNRNFARLRMEDWTIFSDDEEDNGSGS</sequence>
<organism evidence="1 2">
    <name type="scientific">Leucogyrophana mollusca</name>
    <dbReference type="NCBI Taxonomy" id="85980"/>
    <lineage>
        <taxon>Eukaryota</taxon>
        <taxon>Fungi</taxon>
        <taxon>Dikarya</taxon>
        <taxon>Basidiomycota</taxon>
        <taxon>Agaricomycotina</taxon>
        <taxon>Agaricomycetes</taxon>
        <taxon>Agaricomycetidae</taxon>
        <taxon>Boletales</taxon>
        <taxon>Boletales incertae sedis</taxon>
        <taxon>Leucogyrophana</taxon>
    </lineage>
</organism>
<evidence type="ECO:0000313" key="1">
    <source>
        <dbReference type="EMBL" id="KAH7921722.1"/>
    </source>
</evidence>
<dbReference type="Proteomes" id="UP000790709">
    <property type="component" value="Unassembled WGS sequence"/>
</dbReference>
<dbReference type="EMBL" id="MU266514">
    <property type="protein sequence ID" value="KAH7921722.1"/>
    <property type="molecule type" value="Genomic_DNA"/>
</dbReference>
<comment type="caution">
    <text evidence="1">The sequence shown here is derived from an EMBL/GenBank/DDBJ whole genome shotgun (WGS) entry which is preliminary data.</text>
</comment>
<name>A0ACB8BAC4_9AGAM</name>
<reference evidence="1" key="1">
    <citation type="journal article" date="2021" name="New Phytol.">
        <title>Evolutionary innovations through gain and loss of genes in the ectomycorrhizal Boletales.</title>
        <authorList>
            <person name="Wu G."/>
            <person name="Miyauchi S."/>
            <person name="Morin E."/>
            <person name="Kuo A."/>
            <person name="Drula E."/>
            <person name="Varga T."/>
            <person name="Kohler A."/>
            <person name="Feng B."/>
            <person name="Cao Y."/>
            <person name="Lipzen A."/>
            <person name="Daum C."/>
            <person name="Hundley H."/>
            <person name="Pangilinan J."/>
            <person name="Johnson J."/>
            <person name="Barry K."/>
            <person name="LaButti K."/>
            <person name="Ng V."/>
            <person name="Ahrendt S."/>
            <person name="Min B."/>
            <person name="Choi I.G."/>
            <person name="Park H."/>
            <person name="Plett J.M."/>
            <person name="Magnuson J."/>
            <person name="Spatafora J.W."/>
            <person name="Nagy L.G."/>
            <person name="Henrissat B."/>
            <person name="Grigoriev I.V."/>
            <person name="Yang Z.L."/>
            <person name="Xu J."/>
            <person name="Martin F.M."/>
        </authorList>
    </citation>
    <scope>NUCLEOTIDE SEQUENCE</scope>
    <source>
        <strain evidence="1">KUC20120723A-06</strain>
    </source>
</reference>
<evidence type="ECO:0000313" key="2">
    <source>
        <dbReference type="Proteomes" id="UP000790709"/>
    </source>
</evidence>
<protein>
    <submittedName>
        <fullName evidence="1">Uncharacterized protein</fullName>
    </submittedName>
</protein>
<proteinExistence type="predicted"/>
<accession>A0ACB8BAC4</accession>
<gene>
    <name evidence="1" type="ORF">BV22DRAFT_1107053</name>
</gene>
<keyword evidence="2" id="KW-1185">Reference proteome</keyword>